<protein>
    <submittedName>
        <fullName evidence="3">Tad domain-containing protein</fullName>
    </submittedName>
</protein>
<evidence type="ECO:0000256" key="1">
    <source>
        <dbReference type="SAM" id="MobiDB-lite"/>
    </source>
</evidence>
<accession>A0AA50QD77</accession>
<evidence type="ECO:0000259" key="2">
    <source>
        <dbReference type="Pfam" id="PF13400"/>
    </source>
</evidence>
<dbReference type="KEGG" id="ope:PU634_05860"/>
<evidence type="ECO:0000313" key="3">
    <source>
        <dbReference type="EMBL" id="WMC11891.1"/>
    </source>
</evidence>
<dbReference type="AlphaFoldDB" id="A0AA50QD77"/>
<feature type="region of interest" description="Disordered" evidence="1">
    <location>
        <begin position="459"/>
        <end position="484"/>
    </location>
</feature>
<feature type="domain" description="Putative Flp pilus-assembly TadG-like N-terminal" evidence="2">
    <location>
        <begin position="12"/>
        <end position="57"/>
    </location>
</feature>
<dbReference type="Proteomes" id="UP001223802">
    <property type="component" value="Chromosome"/>
</dbReference>
<sequence>MKALPHPNKQKGAVLVLVTVALFVLLGFTALALDGGYLILNKNRLQDAVDAAALSGGKTLSLTDEDKNTQAEAEKAVRETLKAIFQGEGFQKMNVDTTKLAETVAVEFSLKPVPFDPIDDPTAKYLRVRMETVPVTQFFSQLMVDVWQVRASAVVGSLAPEKGTEICDVVPLLMLVDQNDVGTEGYGYKMASAEEPGDIMVIKSPAAGEPNMAPGHFQALRLGEQKGADAYREGLASGYCISLDEDYEVDECKEGDSNCTLTVTNGEQGNMAGPTRQGLNTRFNIYNPGKFKKPLVAPDDPNASESDFYSDCTLSKSGVLDFKDNNLVGYLEVLLNDGSTTKDEMLSLLSEKKEDSSLKANEVKAIDDYIKAINGMQLYSDYKNPLSERNKKYEVKGNDHGCLDSRRIVKVPVAVGGEGVGKNIPVIGVACIFLNQQVTGNGLSQYIVGELIPECGADGDGTDDDSGFSQPRLVLYNDTGSEDS</sequence>
<dbReference type="EMBL" id="CP118224">
    <property type="protein sequence ID" value="WMC11891.1"/>
    <property type="molecule type" value="Genomic_DNA"/>
</dbReference>
<organism evidence="3 4">
    <name type="scientific">Oceanimonas pelagia</name>
    <dbReference type="NCBI Taxonomy" id="3028314"/>
    <lineage>
        <taxon>Bacteria</taxon>
        <taxon>Pseudomonadati</taxon>
        <taxon>Pseudomonadota</taxon>
        <taxon>Gammaproteobacteria</taxon>
        <taxon>Aeromonadales</taxon>
        <taxon>Aeromonadaceae</taxon>
        <taxon>Oceanimonas</taxon>
    </lineage>
</organism>
<dbReference type="InterPro" id="IPR028087">
    <property type="entry name" value="Tad_N"/>
</dbReference>
<gene>
    <name evidence="3" type="ORF">PU634_05860</name>
</gene>
<keyword evidence="4" id="KW-1185">Reference proteome</keyword>
<proteinExistence type="predicted"/>
<dbReference type="Pfam" id="PF13400">
    <property type="entry name" value="Tad"/>
    <property type="match status" value="1"/>
</dbReference>
<dbReference type="RefSeq" id="WP_306763128.1">
    <property type="nucleotide sequence ID" value="NZ_CP118224.1"/>
</dbReference>
<reference evidence="3 4" key="1">
    <citation type="submission" date="2023-02" db="EMBL/GenBank/DDBJ databases">
        <title>Complete genome sequence of a novel bacterium Oceanimonas sp. NTOU-MSR1 isolated from marine coast sediment.</title>
        <authorList>
            <person name="Yang H.-T."/>
            <person name="Chen Y.-L."/>
            <person name="Ho Y.-N."/>
        </authorList>
    </citation>
    <scope>NUCLEOTIDE SEQUENCE [LARGE SCALE GENOMIC DNA]</scope>
    <source>
        <strain evidence="3 4">NTOU-MSR1</strain>
    </source>
</reference>
<evidence type="ECO:0000313" key="4">
    <source>
        <dbReference type="Proteomes" id="UP001223802"/>
    </source>
</evidence>
<name>A0AA50QD77_9GAMM</name>